<dbReference type="AlphaFoldDB" id="A0A4Q8BDB2"/>
<evidence type="ECO:0000313" key="1">
    <source>
        <dbReference type="EMBL" id="RZU75874.1"/>
    </source>
</evidence>
<name>A0A4Q8BDB2_9ACTN</name>
<dbReference type="Proteomes" id="UP000294114">
    <property type="component" value="Unassembled WGS sequence"/>
</dbReference>
<keyword evidence="2" id="KW-1185">Reference proteome</keyword>
<comment type="caution">
    <text evidence="1">The sequence shown here is derived from an EMBL/GenBank/DDBJ whole genome shotgun (WGS) entry which is preliminary data.</text>
</comment>
<gene>
    <name evidence="1" type="ORF">EV384_4447</name>
</gene>
<evidence type="ECO:0000313" key="2">
    <source>
        <dbReference type="Proteomes" id="UP000294114"/>
    </source>
</evidence>
<reference evidence="1 2" key="1">
    <citation type="submission" date="2019-02" db="EMBL/GenBank/DDBJ databases">
        <title>Sequencing the genomes of 1000 actinobacteria strains.</title>
        <authorList>
            <person name="Klenk H.-P."/>
        </authorList>
    </citation>
    <scope>NUCLEOTIDE SEQUENCE [LARGE SCALE GENOMIC DNA]</scope>
    <source>
        <strain evidence="1 2">DSM 45612</strain>
    </source>
</reference>
<proteinExistence type="predicted"/>
<accession>A0A4Q8BDB2</accession>
<sequence length="567" mass="61974">MATDISISFVDVLSRPLTSDATVTLELEDPTGVHAHTTQTSQQILLSAPAPGTSRLKVTIDHPDYVTQVVTVRLGTAPFYWDNRNCELVTSPNRTDLTITMGRVRQAPVVAEPFGGKAAGDQSGVFYQGAKEYVILRSLLRSATTGVGLVYDVRTLKEAAAPGGGPSSTLTIAKNDGWDRFSTADSTITLASNGGYLWLEYGSVTGKRPKEPRFLIAVWAPAITSPVPQEGLDCIVYFSPSTATADFPRSAYPYRVNYPYTVFPKDTKKQPYIDIAYRHLIFNHGYALALTASKKPALIVMPIFPAVPDGKESSRQMWQPFNSQEGLHRLLLEITQFLHGFGYAHNSGFSRWQGASAPEGGLPALPIPPAFSSTNQPRPKIRNVTLAGFSSGISGLFPVISTAAIQDSSKYPAAFFAADAKLFNDIWRELWDLDFELKEMATGIRRAALEKALLTWLGAGRERRLRMHHSGHTTGDVRPATLFPEIAKLAKTVTAPAAAGDSWAEEWRDLSGRWSLAFYSVAYLLAKDRPRDLQPVIPKLTDLEARKAVHPFTAAIGFGHAAQLRLG</sequence>
<dbReference type="EMBL" id="SHLD01000001">
    <property type="protein sequence ID" value="RZU75874.1"/>
    <property type="molecule type" value="Genomic_DNA"/>
</dbReference>
<organism evidence="1 2">
    <name type="scientific">Micromonospora kangleipakensis</name>
    <dbReference type="NCBI Taxonomy" id="1077942"/>
    <lineage>
        <taxon>Bacteria</taxon>
        <taxon>Bacillati</taxon>
        <taxon>Actinomycetota</taxon>
        <taxon>Actinomycetes</taxon>
        <taxon>Micromonosporales</taxon>
        <taxon>Micromonosporaceae</taxon>
        <taxon>Micromonospora</taxon>
    </lineage>
</organism>
<protein>
    <submittedName>
        <fullName evidence="1">Uncharacterized protein</fullName>
    </submittedName>
</protein>